<dbReference type="InterPro" id="IPR036291">
    <property type="entry name" value="NAD(P)-bd_dom_sf"/>
</dbReference>
<evidence type="ECO:0000313" key="7">
    <source>
        <dbReference type="EMBL" id="MPY64690.1"/>
    </source>
</evidence>
<feature type="non-terminal residue" evidence="7">
    <location>
        <position position="1"/>
    </location>
</feature>
<sequence length="933" mass="95737">PLTASLTASLSTDGPHLLTLSARTGDALRAASAELAAHLRAHPDLDEGDVCATVRTSRDAGPYRLALVADGDLADRLEAARDRGDAARPRPRTVFLLPGQGTQRPGAGRALYRSAPVFREVLDEASSLTGPVLGRSLASWCLDEDADPVALARTEVAQPLLVAFGVGLAGQLAAWGVRADAVVGHSVGEITAACVSGTLSPAEAVGFAAERGRLVGEFAAPGAMAAVRGDEDTVTAVVAASGGALCVAAVNSPAQVVLAGEEHAVERAVADLTARGVAARRLRVSHAFHSPMLDPVLDPLRNAAKTLTLHPAGTPMLSTVTGQWGPALTPQYWRDHAVRPVRFGAAVARLLDEGYDTFVELGAGDSLSGPVRAVAAGARRTTAASEVTVLPALGDGRGSGAGAGALLETVGRLWTRGVPLSPTAPEDATARGAGSAGRRRVPVPTYPFQRRRYWPERPPGSAPAPGDMPVPGDMPIPRRLIWSDTPPAAAPGPRAVRLAGADTALGRALAERLTRRGVTVLERHDAPPTAAVDTVVWLAGEATDIEGEPDAVTRTAVSSLRELTPLLGTGPTRLLVVTEDVNTTGAVAAPERSRPGHALLHGFALALPEEHPGVSSRSVDLSSRDTLDSRLDALERELYSEDMVGADGTVAWRAGRRLTRTPVAVRGGTATAQALPPDGTYLITGGAGGLGSALARDLAERGKPDLVLTGRTATPPRDLLADLRARGARARYHAVDVCDEAAVDALVAGLPPLDGVFHAAGTAAPGSLRGKPDEEIEDVLAAKVRGTTLLAGALRRHGHEDAVCVAFSSVSSVLPGLAGALGDYAAANAFLDAFAAAERAAGRPWQAIGFGPVADTGLASGTRALRAQGLTPLTPRAALAGLYASIGLDAAHVLVTGAGETEGFGADPAPAAHSRATGTHDDTNRRPTTHPNP</sequence>
<dbReference type="Proteomes" id="UP000400924">
    <property type="component" value="Unassembled WGS sequence"/>
</dbReference>
<dbReference type="SMART" id="SM00822">
    <property type="entry name" value="PKS_KR"/>
    <property type="match status" value="1"/>
</dbReference>
<evidence type="ECO:0000313" key="8">
    <source>
        <dbReference type="Proteomes" id="UP000400924"/>
    </source>
</evidence>
<dbReference type="InterPro" id="IPR001227">
    <property type="entry name" value="Ac_transferase_dom_sf"/>
</dbReference>
<dbReference type="Gene3D" id="3.40.366.10">
    <property type="entry name" value="Malonyl-Coenzyme A Acyl Carrier Protein, domain 2"/>
    <property type="match status" value="1"/>
</dbReference>
<keyword evidence="2" id="KW-0597">Phosphoprotein</keyword>
<dbReference type="SUPFAM" id="SSF51735">
    <property type="entry name" value="NAD(P)-binding Rossmann-fold domains"/>
    <property type="match status" value="2"/>
</dbReference>
<dbReference type="GO" id="GO:0004312">
    <property type="term" value="F:fatty acid synthase activity"/>
    <property type="evidence" value="ECO:0007669"/>
    <property type="project" value="TreeGrafter"/>
</dbReference>
<gene>
    <name evidence="7" type="ORF">FNH08_48325</name>
</gene>
<feature type="domain" description="Malonyl-CoA:ACP transacylase (MAT)" evidence="6">
    <location>
        <begin position="96"/>
        <end position="397"/>
    </location>
</feature>
<dbReference type="InterPro" id="IPR014043">
    <property type="entry name" value="Acyl_transferase_dom"/>
</dbReference>
<keyword evidence="1" id="KW-0596">Phosphopantetheine</keyword>
<dbReference type="Gene3D" id="3.30.70.3290">
    <property type="match status" value="1"/>
</dbReference>
<name>A0A5N8XZ95_9ACTN</name>
<dbReference type="SUPFAM" id="SSF55048">
    <property type="entry name" value="Probable ACP-binding domain of malonyl-CoA ACP transacylase"/>
    <property type="match status" value="1"/>
</dbReference>
<comment type="caution">
    <text evidence="7">The sequence shown here is derived from an EMBL/GenBank/DDBJ whole genome shotgun (WGS) entry which is preliminary data.</text>
</comment>
<dbReference type="InterPro" id="IPR050091">
    <property type="entry name" value="PKS_NRPS_Biosynth_Enz"/>
</dbReference>
<feature type="region of interest" description="Disordered" evidence="4">
    <location>
        <begin position="418"/>
        <end position="442"/>
    </location>
</feature>
<evidence type="ECO:0000259" key="5">
    <source>
        <dbReference type="SMART" id="SM00822"/>
    </source>
</evidence>
<organism evidence="7 8">
    <name type="scientific">Streptomyces spongiae</name>
    <dbReference type="NCBI Taxonomy" id="565072"/>
    <lineage>
        <taxon>Bacteria</taxon>
        <taxon>Bacillati</taxon>
        <taxon>Actinomycetota</taxon>
        <taxon>Actinomycetes</taxon>
        <taxon>Kitasatosporales</taxon>
        <taxon>Streptomycetaceae</taxon>
        <taxon>Streptomyces</taxon>
    </lineage>
</organism>
<dbReference type="SUPFAM" id="SSF52151">
    <property type="entry name" value="FabD/lysophospholipase-like"/>
    <property type="match status" value="1"/>
</dbReference>
<dbReference type="InterPro" id="IPR057326">
    <property type="entry name" value="KR_dom"/>
</dbReference>
<evidence type="ECO:0000256" key="4">
    <source>
        <dbReference type="SAM" id="MobiDB-lite"/>
    </source>
</evidence>
<evidence type="ECO:0000256" key="1">
    <source>
        <dbReference type="ARBA" id="ARBA00022450"/>
    </source>
</evidence>
<dbReference type="EMBL" id="VJZC01000894">
    <property type="protein sequence ID" value="MPY64690.1"/>
    <property type="molecule type" value="Genomic_DNA"/>
</dbReference>
<dbReference type="GO" id="GO:0006633">
    <property type="term" value="P:fatty acid biosynthetic process"/>
    <property type="evidence" value="ECO:0007669"/>
    <property type="project" value="TreeGrafter"/>
</dbReference>
<dbReference type="PANTHER" id="PTHR43775:SF37">
    <property type="entry name" value="SI:DKEY-61P9.11"/>
    <property type="match status" value="1"/>
</dbReference>
<dbReference type="Pfam" id="PF22621">
    <property type="entry name" value="CurL-like_PKS_C"/>
    <property type="match status" value="1"/>
</dbReference>
<proteinExistence type="predicted"/>
<dbReference type="InterPro" id="IPR013968">
    <property type="entry name" value="PKS_KR"/>
</dbReference>
<reference evidence="7 8" key="1">
    <citation type="submission" date="2019-07" db="EMBL/GenBank/DDBJ databases">
        <title>New species of Amycolatopsis and Streptomyces.</title>
        <authorList>
            <person name="Duangmal K."/>
            <person name="Teo W.F.A."/>
            <person name="Lipun K."/>
        </authorList>
    </citation>
    <scope>NUCLEOTIDE SEQUENCE [LARGE SCALE GENOMIC DNA]</scope>
    <source>
        <strain evidence="7 8">NBRC 106415</strain>
    </source>
</reference>
<dbReference type="InterPro" id="IPR016036">
    <property type="entry name" value="Malonyl_transacylase_ACP-bd"/>
</dbReference>
<protein>
    <submittedName>
        <fullName evidence="7">SDR family NAD(P)-dependent oxidoreductase</fullName>
    </submittedName>
</protein>
<feature type="region of interest" description="Disordered" evidence="4">
    <location>
        <begin position="903"/>
        <end position="933"/>
    </location>
</feature>
<dbReference type="Gene3D" id="3.40.50.720">
    <property type="entry name" value="NAD(P)-binding Rossmann-like Domain"/>
    <property type="match status" value="1"/>
</dbReference>
<dbReference type="Pfam" id="PF00698">
    <property type="entry name" value="Acyl_transf_1"/>
    <property type="match status" value="1"/>
</dbReference>
<feature type="domain" description="Ketoreductase" evidence="5">
    <location>
        <begin position="679"/>
        <end position="856"/>
    </location>
</feature>
<accession>A0A5N8XZ95</accession>
<evidence type="ECO:0000256" key="2">
    <source>
        <dbReference type="ARBA" id="ARBA00022553"/>
    </source>
</evidence>
<dbReference type="AlphaFoldDB" id="A0A5N8XZ95"/>
<keyword evidence="3" id="KW-0808">Transferase</keyword>
<evidence type="ECO:0000256" key="3">
    <source>
        <dbReference type="ARBA" id="ARBA00022679"/>
    </source>
</evidence>
<dbReference type="RefSeq" id="WP_152778249.1">
    <property type="nucleotide sequence ID" value="NZ_VJZC01000894.1"/>
</dbReference>
<dbReference type="InterPro" id="IPR016035">
    <property type="entry name" value="Acyl_Trfase/lysoPLipase"/>
</dbReference>
<dbReference type="SMART" id="SM00827">
    <property type="entry name" value="PKS_AT"/>
    <property type="match status" value="1"/>
</dbReference>
<keyword evidence="8" id="KW-1185">Reference proteome</keyword>
<dbReference type="PANTHER" id="PTHR43775">
    <property type="entry name" value="FATTY ACID SYNTHASE"/>
    <property type="match status" value="1"/>
</dbReference>
<feature type="non-terminal residue" evidence="7">
    <location>
        <position position="933"/>
    </location>
</feature>
<dbReference type="Pfam" id="PF08659">
    <property type="entry name" value="KR"/>
    <property type="match status" value="1"/>
</dbReference>
<evidence type="ECO:0000259" key="6">
    <source>
        <dbReference type="SMART" id="SM00827"/>
    </source>
</evidence>
<dbReference type="OrthoDB" id="5478077at2"/>